<dbReference type="Proteomes" id="UP001465668">
    <property type="component" value="Unassembled WGS sequence"/>
</dbReference>
<comment type="cofactor">
    <cofactor evidence="1">
        <name>heme</name>
        <dbReference type="ChEBI" id="CHEBI:30413"/>
    </cofactor>
</comment>
<keyword evidence="8" id="KW-1133">Transmembrane helix</keyword>
<evidence type="ECO:0000256" key="4">
    <source>
        <dbReference type="ARBA" id="ARBA00022723"/>
    </source>
</evidence>
<sequence>MPAANTTAVAEVFATIGSMAISIPYLDPFLYIVAPLFLILVPWAVRVAGASKLPLLNTAGPFGLWERRARKLFMSRAKDLINKGLQMTDKFRIISDLGEVIVLHPKYLEELKNRPELSFSQWSAKAFCAHIPGFEAFKQSTSDDHIFRNVVQRKLSKSLGDMTQALGDETTTALSEIFTEQSTWHEVTMKPASLLLIARISARAFAGPELGRDPAWIDVTAQYTGAIFAAIRQLKMWPEALQGWVHWFLPTCRHLRQQLVEARKIITPVVTRRLAKKRELLAAGKPLGPSTDLIDWMFDLGKDKQYDPAILQLVISVAAIHTTSDLLAQVVYHVGKNQELLKALREEIVAVLSDGGWKESTFPRLKLMDSVLKESLRLKPSAMVSLRRIATKDFPLSDGTMIRKGQTIMVSAGQMMDAEIWLNPTKFDGYRFLRRREQEKQASYQLVSTTADHQGFGYGMYVCPGRFFADHALKVAFCHLLLKYEFEFPQGAEEPRILEVGFAYRADPEAKVLFRRRQEEIPL</sequence>
<dbReference type="Gene3D" id="1.10.630.10">
    <property type="entry name" value="Cytochrome P450"/>
    <property type="match status" value="1"/>
</dbReference>
<keyword evidence="4" id="KW-0479">Metal-binding</keyword>
<keyword evidence="8" id="KW-0472">Membrane</keyword>
<dbReference type="Pfam" id="PF00067">
    <property type="entry name" value="p450"/>
    <property type="match status" value="1"/>
</dbReference>
<keyword evidence="7 9" id="KW-0503">Monooxygenase</keyword>
<dbReference type="CDD" id="cd11041">
    <property type="entry name" value="CYP503A1-like"/>
    <property type="match status" value="1"/>
</dbReference>
<evidence type="ECO:0000256" key="8">
    <source>
        <dbReference type="SAM" id="Phobius"/>
    </source>
</evidence>
<evidence type="ECO:0000256" key="3">
    <source>
        <dbReference type="ARBA" id="ARBA00022617"/>
    </source>
</evidence>
<dbReference type="PANTHER" id="PTHR46206:SF2">
    <property type="entry name" value="CYTOCHROME P450 MONOOXYGENASE AUSG-RELATED"/>
    <property type="match status" value="1"/>
</dbReference>
<protein>
    <submittedName>
        <fullName evidence="9">Cytochrome P450 monooxygenase</fullName>
    </submittedName>
</protein>
<keyword evidence="6" id="KW-0408">Iron</keyword>
<keyword evidence="5" id="KW-0560">Oxidoreductase</keyword>
<reference evidence="9 10" key="1">
    <citation type="submission" date="2024-02" db="EMBL/GenBank/DDBJ databases">
        <title>First draft genome assembly of two strains of Seiridium cardinale.</title>
        <authorList>
            <person name="Emiliani G."/>
            <person name="Scali E."/>
        </authorList>
    </citation>
    <scope>NUCLEOTIDE SEQUENCE [LARGE SCALE GENOMIC DNA]</scope>
    <source>
        <strain evidence="9 10">BM-138-000479</strain>
    </source>
</reference>
<dbReference type="InterPro" id="IPR001128">
    <property type="entry name" value="Cyt_P450"/>
</dbReference>
<evidence type="ECO:0000256" key="7">
    <source>
        <dbReference type="ARBA" id="ARBA00023033"/>
    </source>
</evidence>
<evidence type="ECO:0000313" key="10">
    <source>
        <dbReference type="Proteomes" id="UP001465668"/>
    </source>
</evidence>
<keyword evidence="8" id="KW-0812">Transmembrane</keyword>
<dbReference type="EMBL" id="JARVKM010000001">
    <property type="protein sequence ID" value="KAK9783992.1"/>
    <property type="molecule type" value="Genomic_DNA"/>
</dbReference>
<gene>
    <name evidence="9" type="ORF">SCAR479_00551</name>
</gene>
<evidence type="ECO:0000256" key="1">
    <source>
        <dbReference type="ARBA" id="ARBA00001971"/>
    </source>
</evidence>
<keyword evidence="10" id="KW-1185">Reference proteome</keyword>
<keyword evidence="3" id="KW-0349">Heme</keyword>
<dbReference type="GO" id="GO:0004497">
    <property type="term" value="F:monooxygenase activity"/>
    <property type="evidence" value="ECO:0007669"/>
    <property type="project" value="UniProtKB-KW"/>
</dbReference>
<evidence type="ECO:0000313" key="9">
    <source>
        <dbReference type="EMBL" id="KAK9783992.1"/>
    </source>
</evidence>
<feature type="transmembrane region" description="Helical" evidence="8">
    <location>
        <begin position="28"/>
        <end position="45"/>
    </location>
</feature>
<dbReference type="PRINTS" id="PR00465">
    <property type="entry name" value="EP450IV"/>
</dbReference>
<proteinExistence type="inferred from homology"/>
<dbReference type="SUPFAM" id="SSF48264">
    <property type="entry name" value="Cytochrome P450"/>
    <property type="match status" value="1"/>
</dbReference>
<dbReference type="PANTHER" id="PTHR46206">
    <property type="entry name" value="CYTOCHROME P450"/>
    <property type="match status" value="1"/>
</dbReference>
<name>A0ABR2YA62_9PEZI</name>
<evidence type="ECO:0000256" key="5">
    <source>
        <dbReference type="ARBA" id="ARBA00023002"/>
    </source>
</evidence>
<evidence type="ECO:0000256" key="6">
    <source>
        <dbReference type="ARBA" id="ARBA00023004"/>
    </source>
</evidence>
<comment type="caution">
    <text evidence="9">The sequence shown here is derived from an EMBL/GenBank/DDBJ whole genome shotgun (WGS) entry which is preliminary data.</text>
</comment>
<evidence type="ECO:0000256" key="2">
    <source>
        <dbReference type="ARBA" id="ARBA00010617"/>
    </source>
</evidence>
<comment type="similarity">
    <text evidence="2">Belongs to the cytochrome P450 family.</text>
</comment>
<dbReference type="InterPro" id="IPR036396">
    <property type="entry name" value="Cyt_P450_sf"/>
</dbReference>
<dbReference type="InterPro" id="IPR002403">
    <property type="entry name" value="Cyt_P450_E_grp-IV"/>
</dbReference>
<organism evidence="9 10">
    <name type="scientific">Seiridium cardinale</name>
    <dbReference type="NCBI Taxonomy" id="138064"/>
    <lineage>
        <taxon>Eukaryota</taxon>
        <taxon>Fungi</taxon>
        <taxon>Dikarya</taxon>
        <taxon>Ascomycota</taxon>
        <taxon>Pezizomycotina</taxon>
        <taxon>Sordariomycetes</taxon>
        <taxon>Xylariomycetidae</taxon>
        <taxon>Amphisphaeriales</taxon>
        <taxon>Sporocadaceae</taxon>
        <taxon>Seiridium</taxon>
    </lineage>
</organism>
<accession>A0ABR2YA62</accession>